<protein>
    <submittedName>
        <fullName evidence="2">Uncharacterized protein</fullName>
    </submittedName>
</protein>
<dbReference type="AlphaFoldDB" id="A0A9Q1IZP6"/>
<reference evidence="2" key="1">
    <citation type="journal article" date="2023" name="Science">
        <title>Genome structures resolve the early diversification of teleost fishes.</title>
        <authorList>
            <person name="Parey E."/>
            <person name="Louis A."/>
            <person name="Montfort J."/>
            <person name="Bouchez O."/>
            <person name="Roques C."/>
            <person name="Iampietro C."/>
            <person name="Lluch J."/>
            <person name="Castinel A."/>
            <person name="Donnadieu C."/>
            <person name="Desvignes T."/>
            <person name="Floi Bucao C."/>
            <person name="Jouanno E."/>
            <person name="Wen M."/>
            <person name="Mejri S."/>
            <person name="Dirks R."/>
            <person name="Jansen H."/>
            <person name="Henkel C."/>
            <person name="Chen W.J."/>
            <person name="Zahm M."/>
            <person name="Cabau C."/>
            <person name="Klopp C."/>
            <person name="Thompson A.W."/>
            <person name="Robinson-Rechavi M."/>
            <person name="Braasch I."/>
            <person name="Lecointre G."/>
            <person name="Bobe J."/>
            <person name="Postlethwait J.H."/>
            <person name="Berthelot C."/>
            <person name="Roest Crollius H."/>
            <person name="Guiguen Y."/>
        </authorList>
    </citation>
    <scope>NUCLEOTIDE SEQUENCE</scope>
    <source>
        <strain evidence="2">WJC10195</strain>
    </source>
</reference>
<sequence length="197" mass="21716">MQSSLRLPPIKPAALVRSARALPSFQLFPRARLDSLPASQDPRIDSQQSLPPAPAPAAPISARTQVRPLRPLTPQRTGFFLATPSRALLERIGRPASGAAVPPKPETHGPGRPEDVSRGNKLALREEALGGEEREKTPQRGREREVREGELSMLLRPEDVIIFVINLLESLRGGGARFLRRITFLRNAKQPMRAPDK</sequence>
<evidence type="ECO:0000256" key="1">
    <source>
        <dbReference type="SAM" id="MobiDB-lite"/>
    </source>
</evidence>
<keyword evidence="3" id="KW-1185">Reference proteome</keyword>
<name>A0A9Q1IZP6_SYNKA</name>
<proteinExistence type="predicted"/>
<feature type="region of interest" description="Disordered" evidence="1">
    <location>
        <begin position="33"/>
        <end position="77"/>
    </location>
</feature>
<evidence type="ECO:0000313" key="3">
    <source>
        <dbReference type="Proteomes" id="UP001152622"/>
    </source>
</evidence>
<feature type="region of interest" description="Disordered" evidence="1">
    <location>
        <begin position="94"/>
        <end position="147"/>
    </location>
</feature>
<gene>
    <name evidence="2" type="ORF">SKAU_G00160150</name>
</gene>
<dbReference type="Proteomes" id="UP001152622">
    <property type="component" value="Chromosome 5"/>
</dbReference>
<dbReference type="EMBL" id="JAINUF010000005">
    <property type="protein sequence ID" value="KAJ8359490.1"/>
    <property type="molecule type" value="Genomic_DNA"/>
</dbReference>
<feature type="compositionally biased region" description="Basic and acidic residues" evidence="1">
    <location>
        <begin position="105"/>
        <end position="147"/>
    </location>
</feature>
<evidence type="ECO:0000313" key="2">
    <source>
        <dbReference type="EMBL" id="KAJ8359490.1"/>
    </source>
</evidence>
<organism evidence="2 3">
    <name type="scientific">Synaphobranchus kaupii</name>
    <name type="common">Kaup's arrowtooth eel</name>
    <dbReference type="NCBI Taxonomy" id="118154"/>
    <lineage>
        <taxon>Eukaryota</taxon>
        <taxon>Metazoa</taxon>
        <taxon>Chordata</taxon>
        <taxon>Craniata</taxon>
        <taxon>Vertebrata</taxon>
        <taxon>Euteleostomi</taxon>
        <taxon>Actinopterygii</taxon>
        <taxon>Neopterygii</taxon>
        <taxon>Teleostei</taxon>
        <taxon>Anguilliformes</taxon>
        <taxon>Synaphobranchidae</taxon>
        <taxon>Synaphobranchus</taxon>
    </lineage>
</organism>
<accession>A0A9Q1IZP6</accession>
<comment type="caution">
    <text evidence="2">The sequence shown here is derived from an EMBL/GenBank/DDBJ whole genome shotgun (WGS) entry which is preliminary data.</text>
</comment>